<accession>A0A0A8XZ40</accession>
<organism evidence="1">
    <name type="scientific">Arundo donax</name>
    <name type="common">Giant reed</name>
    <name type="synonym">Donax arundinaceus</name>
    <dbReference type="NCBI Taxonomy" id="35708"/>
    <lineage>
        <taxon>Eukaryota</taxon>
        <taxon>Viridiplantae</taxon>
        <taxon>Streptophyta</taxon>
        <taxon>Embryophyta</taxon>
        <taxon>Tracheophyta</taxon>
        <taxon>Spermatophyta</taxon>
        <taxon>Magnoliopsida</taxon>
        <taxon>Liliopsida</taxon>
        <taxon>Poales</taxon>
        <taxon>Poaceae</taxon>
        <taxon>PACMAD clade</taxon>
        <taxon>Arundinoideae</taxon>
        <taxon>Arundineae</taxon>
        <taxon>Arundo</taxon>
    </lineage>
</organism>
<dbReference type="AlphaFoldDB" id="A0A0A8XZ40"/>
<reference evidence="1" key="1">
    <citation type="submission" date="2014-09" db="EMBL/GenBank/DDBJ databases">
        <authorList>
            <person name="Magalhaes I.L.F."/>
            <person name="Oliveira U."/>
            <person name="Santos F.R."/>
            <person name="Vidigal T.H.D.A."/>
            <person name="Brescovit A.D."/>
            <person name="Santos A.J."/>
        </authorList>
    </citation>
    <scope>NUCLEOTIDE SEQUENCE</scope>
    <source>
        <tissue evidence="1">Shoot tissue taken approximately 20 cm above the soil surface</tissue>
    </source>
</reference>
<evidence type="ECO:0000313" key="1">
    <source>
        <dbReference type="EMBL" id="JAD16977.1"/>
    </source>
</evidence>
<dbReference type="EMBL" id="GBRH01280918">
    <property type="protein sequence ID" value="JAD16977.1"/>
    <property type="molecule type" value="Transcribed_RNA"/>
</dbReference>
<reference evidence="1" key="2">
    <citation type="journal article" date="2015" name="Data Brief">
        <title>Shoot transcriptome of the giant reed, Arundo donax.</title>
        <authorList>
            <person name="Barrero R.A."/>
            <person name="Guerrero F.D."/>
            <person name="Moolhuijzen P."/>
            <person name="Goolsby J.A."/>
            <person name="Tidwell J."/>
            <person name="Bellgard S.E."/>
            <person name="Bellgard M.I."/>
        </authorList>
    </citation>
    <scope>NUCLEOTIDE SEQUENCE</scope>
    <source>
        <tissue evidence="1">Shoot tissue taken approximately 20 cm above the soil surface</tissue>
    </source>
</reference>
<name>A0A0A8XZ40_ARUDO</name>
<protein>
    <submittedName>
        <fullName evidence="1">Uncharacterized protein</fullName>
    </submittedName>
</protein>
<proteinExistence type="predicted"/>
<sequence>MRSFPAKMNPTAVSRRNWVFCCSLIPGSMGHFMYMDSTSPWLPLVPCAFRLAISS</sequence>